<reference evidence="1 2" key="1">
    <citation type="submission" date="2024-10" db="EMBL/GenBank/DDBJ databases">
        <title>The Natural Products Discovery Center: Release of the First 8490 Sequenced Strains for Exploring Actinobacteria Biosynthetic Diversity.</title>
        <authorList>
            <person name="Kalkreuter E."/>
            <person name="Kautsar S.A."/>
            <person name="Yang D."/>
            <person name="Bader C.D."/>
            <person name="Teijaro C.N."/>
            <person name="Fluegel L."/>
            <person name="Davis C.M."/>
            <person name="Simpson J.R."/>
            <person name="Lauterbach L."/>
            <person name="Steele A.D."/>
            <person name="Gui C."/>
            <person name="Meng S."/>
            <person name="Li G."/>
            <person name="Viehrig K."/>
            <person name="Ye F."/>
            <person name="Su P."/>
            <person name="Kiefer A.F."/>
            <person name="Nichols A."/>
            <person name="Cepeda A.J."/>
            <person name="Yan W."/>
            <person name="Fan B."/>
            <person name="Jiang Y."/>
            <person name="Adhikari A."/>
            <person name="Zheng C.-J."/>
            <person name="Schuster L."/>
            <person name="Cowan T.M."/>
            <person name="Smanski M.J."/>
            <person name="Chevrette M.G."/>
            <person name="De Carvalho L.P.S."/>
            <person name="Shen B."/>
        </authorList>
    </citation>
    <scope>NUCLEOTIDE SEQUENCE [LARGE SCALE GENOMIC DNA]</scope>
    <source>
        <strain evidence="1 2">NPDC019275</strain>
    </source>
</reference>
<comment type="caution">
    <text evidence="1">The sequence shown here is derived from an EMBL/GenBank/DDBJ whole genome shotgun (WGS) entry which is preliminary data.</text>
</comment>
<evidence type="ECO:0000313" key="2">
    <source>
        <dbReference type="Proteomes" id="UP001611415"/>
    </source>
</evidence>
<dbReference type="Proteomes" id="UP001611415">
    <property type="component" value="Unassembled WGS sequence"/>
</dbReference>
<protein>
    <submittedName>
        <fullName evidence="1">Uncharacterized protein</fullName>
    </submittedName>
</protein>
<name>A0ABW7WXA1_9NOCA</name>
<gene>
    <name evidence="1" type="ORF">ACH49W_08640</name>
</gene>
<evidence type="ECO:0000313" key="1">
    <source>
        <dbReference type="EMBL" id="MFI2473431.1"/>
    </source>
</evidence>
<dbReference type="EMBL" id="JBIRYO010000004">
    <property type="protein sequence ID" value="MFI2473431.1"/>
    <property type="molecule type" value="Genomic_DNA"/>
</dbReference>
<accession>A0ABW7WXA1</accession>
<dbReference type="RefSeq" id="WP_397092028.1">
    <property type="nucleotide sequence ID" value="NZ_JBIRYO010000004.1"/>
</dbReference>
<keyword evidence="2" id="KW-1185">Reference proteome</keyword>
<organism evidence="1 2">
    <name type="scientific">Nocardia xishanensis</name>
    <dbReference type="NCBI Taxonomy" id="238964"/>
    <lineage>
        <taxon>Bacteria</taxon>
        <taxon>Bacillati</taxon>
        <taxon>Actinomycetota</taxon>
        <taxon>Actinomycetes</taxon>
        <taxon>Mycobacteriales</taxon>
        <taxon>Nocardiaceae</taxon>
        <taxon>Nocardia</taxon>
    </lineage>
</organism>
<sequence length="948" mass="99829">MGSVLLIRPTDHLLVGVRWTGFTTSGVDGAGVPVLTAGDQARLILLFPPQHVGEECSPPASAAPLSLPAGSTGSMVPGWRAVLSGSSRISIDVPPGRRIALTATAILDAVGNVPLVVSPGVPGADETAIELPWRVLLAPGAHTQAGAVVCRHPSAPVSAGEVSGLWRTRLVDAALSPTSAAPDARLALRVADPVLADAADPAFGPQAPNNTLALPRSARTRLALETNNRPATATRLELSSFGGTLYAAGAWPGFEWEQQTALGRDMKVRARFEGVMYPLGHQAEYLEVVTREFDAHTTAGGAAVLRRIGILTIVEPTRREPAADAMRRRFPLGDVEITQTTFTDIASPNSAVPGAAWRMTALPGIGTQATHFRPTTSTGEPVLFPIRCATGDADATFAMPLLFVARIPIDQTSTSLTDPGLAQRLAADYGTAQVRFAPTPVDLTGARARGPGDIHEVHGVTIAGIAQQADLTGGYRPALTQLEIALPALRVLRGDAQLSSVRFTEKYLRNGAEDVLLEMLPNQVREIDFAKGADKSGGLVAPKYVANAISRTLGPVNLQAMPNPATGLIDPAALFPSDQAALLGFPLKSLLTQLRVPPEITAIPKAGAPPEVRMQWRGVTLRSTGPFVARPSTRLDLSVTASAERNETVCSVKDFTLELPPGPKRVLRLTFATLTFAQRDGSGPDVAVDGVDAEFLGELKLLDKLRDVADLGAAGKLLDVSPRGVAVRYSLPLPPVAAGAFVMRNIAFTAGIDIPFNGDPVGVALGFASRANPFQLSVLMFGGGGYLEIQLGRDGLKRLEASLEFGAFVAVDFVVASGEVHALGGVRYTLESSGAVALTGYLRIGGCVDVLGLISVSIELCLSLSYQSERNALVGRATVVIEIDLTLWSDSVELDSGEWVLAGAPGRRLMARDTDAALARWREYRSAFAGPRREQPPLAAATTESHQQ</sequence>
<proteinExistence type="predicted"/>